<proteinExistence type="predicted"/>
<dbReference type="EMBL" id="CP025430">
    <property type="protein sequence ID" value="AUH62861.1"/>
    <property type="molecule type" value="Genomic_DNA"/>
</dbReference>
<dbReference type="Proteomes" id="UP000234530">
    <property type="component" value="Chromosome"/>
</dbReference>
<organism evidence="2 3">
    <name type="scientific">Paracoccus zhejiangensis</name>
    <dbReference type="NCBI Taxonomy" id="1077935"/>
    <lineage>
        <taxon>Bacteria</taxon>
        <taxon>Pseudomonadati</taxon>
        <taxon>Pseudomonadota</taxon>
        <taxon>Alphaproteobacteria</taxon>
        <taxon>Rhodobacterales</taxon>
        <taxon>Paracoccaceae</taxon>
        <taxon>Paracoccus</taxon>
    </lineage>
</organism>
<dbReference type="GO" id="GO:0016020">
    <property type="term" value="C:membrane"/>
    <property type="evidence" value="ECO:0007669"/>
    <property type="project" value="TreeGrafter"/>
</dbReference>
<dbReference type="InterPro" id="IPR029058">
    <property type="entry name" value="AB_hydrolase_fold"/>
</dbReference>
<keyword evidence="3" id="KW-1185">Reference proteome</keyword>
<dbReference type="InterPro" id="IPR050266">
    <property type="entry name" value="AB_hydrolase_sf"/>
</dbReference>
<evidence type="ECO:0000313" key="3">
    <source>
        <dbReference type="Proteomes" id="UP000234530"/>
    </source>
</evidence>
<dbReference type="GO" id="GO:0046464">
    <property type="term" value="P:acylglycerol catabolic process"/>
    <property type="evidence" value="ECO:0007669"/>
    <property type="project" value="TreeGrafter"/>
</dbReference>
<evidence type="ECO:0000313" key="2">
    <source>
        <dbReference type="EMBL" id="AUH62861.1"/>
    </source>
</evidence>
<dbReference type="Pfam" id="PF00561">
    <property type="entry name" value="Abhydrolase_1"/>
    <property type="match status" value="1"/>
</dbReference>
<dbReference type="RefSeq" id="WP_101750905.1">
    <property type="nucleotide sequence ID" value="NZ_CP025430.1"/>
</dbReference>
<dbReference type="KEGG" id="pzh:CX676_00680"/>
<evidence type="ECO:0000259" key="1">
    <source>
        <dbReference type="Pfam" id="PF00561"/>
    </source>
</evidence>
<name>A0A2H5EU85_9RHOB</name>
<protein>
    <recommendedName>
        <fullName evidence="1">AB hydrolase-1 domain-containing protein</fullName>
    </recommendedName>
</protein>
<sequence length="330" mass="35734">MMVRTFRRDSGLLFRIVEQKKELKMRPHDFIPAYIRACLAAALLFLPTTFPARGGEVAVGDATLTYQDAGSGSVVLFLHGAVSDHRVWGGIRDRVAEDYRFVAYDQRYFGPAEWPDDAGNFSVATHAEDLAAVIDALDAGPVHLVTWSYGGFVGLLAAMRYPEKFRSITHFEPTVASLHAGLSGERAAIAQKFASFGPMAEALQAGEEKDAVRRLIEAVFQLATGEAETHSDLAQQMWDDNARTLPPFLEAVASAEPIDCDGLTKIEVPTLVIQGSDAYVLDAMMADEVVRCQPNATGSVLEGTNHGGPVQDREGFVDAVLAFTASVGEE</sequence>
<dbReference type="SUPFAM" id="SSF53474">
    <property type="entry name" value="alpha/beta-Hydrolases"/>
    <property type="match status" value="1"/>
</dbReference>
<dbReference type="Gene3D" id="3.40.50.1820">
    <property type="entry name" value="alpha/beta hydrolase"/>
    <property type="match status" value="1"/>
</dbReference>
<dbReference type="AlphaFoldDB" id="A0A2H5EU85"/>
<dbReference type="OrthoDB" id="9804723at2"/>
<dbReference type="PANTHER" id="PTHR43798:SF5">
    <property type="entry name" value="MONOACYLGLYCEROL LIPASE ABHD6"/>
    <property type="match status" value="1"/>
</dbReference>
<dbReference type="InterPro" id="IPR000073">
    <property type="entry name" value="AB_hydrolase_1"/>
</dbReference>
<accession>A0A2H5EU85</accession>
<dbReference type="PANTHER" id="PTHR43798">
    <property type="entry name" value="MONOACYLGLYCEROL LIPASE"/>
    <property type="match status" value="1"/>
</dbReference>
<gene>
    <name evidence="2" type="ORF">CX676_00680</name>
</gene>
<reference evidence="2 3" key="1">
    <citation type="journal article" date="2013" name="Antonie Van Leeuwenhoek">
        <title>Paracoccus zhejiangensis sp. nov., isolated from activated sludge in wastewater-treatment system.</title>
        <authorList>
            <person name="Wu Z.G."/>
            <person name="Zhang D.F."/>
            <person name="Liu Y.L."/>
            <person name="Wang F."/>
            <person name="Jiang X."/>
            <person name="Li C."/>
            <person name="Li S.P."/>
            <person name="Hong Q."/>
            <person name="Li W.J."/>
        </authorList>
    </citation>
    <scope>NUCLEOTIDE SEQUENCE [LARGE SCALE GENOMIC DNA]</scope>
    <source>
        <strain evidence="2 3">J6</strain>
    </source>
</reference>
<dbReference type="GO" id="GO:0047372">
    <property type="term" value="F:monoacylglycerol lipase activity"/>
    <property type="evidence" value="ECO:0007669"/>
    <property type="project" value="TreeGrafter"/>
</dbReference>
<feature type="domain" description="AB hydrolase-1" evidence="1">
    <location>
        <begin position="74"/>
        <end position="303"/>
    </location>
</feature>